<evidence type="ECO:0000313" key="3">
    <source>
        <dbReference type="EMBL" id="BDS08091.1"/>
    </source>
</evidence>
<protein>
    <submittedName>
        <fullName evidence="3">Uncharacterized protein</fullName>
    </submittedName>
</protein>
<proteinExistence type="predicted"/>
<accession>A0AAT9FQ21</accession>
<keyword evidence="2" id="KW-0812">Transmembrane</keyword>
<keyword evidence="2" id="KW-0472">Membrane</keyword>
<feature type="region of interest" description="Disordered" evidence="1">
    <location>
        <begin position="1"/>
        <end position="128"/>
    </location>
</feature>
<keyword evidence="2" id="KW-1133">Transmembrane helix</keyword>
<feature type="compositionally biased region" description="Acidic residues" evidence="1">
    <location>
        <begin position="19"/>
        <end position="38"/>
    </location>
</feature>
<feature type="transmembrane region" description="Helical" evidence="2">
    <location>
        <begin position="194"/>
        <end position="214"/>
    </location>
</feature>
<evidence type="ECO:0000256" key="1">
    <source>
        <dbReference type="SAM" id="MobiDB-lite"/>
    </source>
</evidence>
<reference evidence="3" key="1">
    <citation type="submission" date="2024-07" db="EMBL/GenBank/DDBJ databases">
        <title>Complete genome sequence of Verrucomicrobiaceae bacterium NT6N.</title>
        <authorList>
            <person name="Huang C."/>
            <person name="Takami H."/>
            <person name="Hamasaki K."/>
        </authorList>
    </citation>
    <scope>NUCLEOTIDE SEQUENCE</scope>
    <source>
        <strain evidence="3">NT6N</strain>
    </source>
</reference>
<sequence>MDDNQNKAARKARDLSNQLEEEDLWDLEDSWDEEDEEPAAAGTEAPEEEADDEAPLEEEPLDEADIAEEDDVTAEEEPEETSSDSEDIEEEPEDSIEDEEEVLEDDELESDDEPTETADLFEDIEDEPEIEDEFEDIADEPEETEPEDTDIDVVAESEDIAPITEPAEEPTQPIPAESAAAEFKKPSLSSIEKISLSAFVVVFLGLAIWGYMFLHERNNLGKPETTLNFPVKGKHTTVSDFHTFWQSPEDAQGIKLGAKVIPGASITLDDDSNGSGALRIYFLNAEKNTAGDTVTISFSDGKFSNGKKTIEVLATDGFHQEGDFSAYVLDHTLAWRIRVLEADSANASGDDFSEIIDTVIEPVRR</sequence>
<name>A0AAT9FQ21_9BACT</name>
<feature type="compositionally biased region" description="Acidic residues" evidence="1">
    <location>
        <begin position="45"/>
        <end position="128"/>
    </location>
</feature>
<evidence type="ECO:0000256" key="2">
    <source>
        <dbReference type="SAM" id="Phobius"/>
    </source>
</evidence>
<gene>
    <name evidence="3" type="ORF">NT6N_31310</name>
</gene>
<dbReference type="AlphaFoldDB" id="A0AAT9FQ21"/>
<dbReference type="EMBL" id="AP026866">
    <property type="protein sequence ID" value="BDS08091.1"/>
    <property type="molecule type" value="Genomic_DNA"/>
</dbReference>
<dbReference type="KEGG" id="osu:NT6N_31310"/>
<organism evidence="3">
    <name type="scientific">Oceaniferula spumae</name>
    <dbReference type="NCBI Taxonomy" id="2979115"/>
    <lineage>
        <taxon>Bacteria</taxon>
        <taxon>Pseudomonadati</taxon>
        <taxon>Verrucomicrobiota</taxon>
        <taxon>Verrucomicrobiia</taxon>
        <taxon>Verrucomicrobiales</taxon>
        <taxon>Verrucomicrobiaceae</taxon>
        <taxon>Oceaniferula</taxon>
    </lineage>
</organism>